<proteinExistence type="predicted"/>
<accession>A0AC61S9N9</accession>
<evidence type="ECO:0000313" key="2">
    <source>
        <dbReference type="Proteomes" id="UP000315423"/>
    </source>
</evidence>
<dbReference type="Proteomes" id="UP000315423">
    <property type="component" value="Unassembled WGS sequence"/>
</dbReference>
<protein>
    <submittedName>
        <fullName evidence="1">Branched-chain amino acid ABC transporter permease</fullName>
    </submittedName>
</protein>
<sequence length="199" mass="22019">MTIFLARVGLTPAKGSSNKSIIGSIINDLAISNYFLFLFTFVSLAVIYILLEQLVHSPWGRVLKSIREDEDVASALGKNVFSYKIQVLILGSAIAGFAGALLAFNLQYINPRNFIPMETFYAWIIVVLGGSGNNKGIIVGAFMLQFFYSGTRLLQDFIMFDSTQMASLRIMIIGLLLVVFMMYKPQGLLGKKEELGLGR</sequence>
<organism evidence="1 2">
    <name type="scientific">Candidatus Methanomarinus sp</name>
    <dbReference type="NCBI Taxonomy" id="3386244"/>
    <lineage>
        <taxon>Archaea</taxon>
        <taxon>Methanobacteriati</taxon>
        <taxon>Methanobacteriota</taxon>
        <taxon>Stenosarchaea group</taxon>
        <taxon>Methanomicrobia</taxon>
        <taxon>Methanosarcinales</taxon>
        <taxon>ANME-2 cluster</taxon>
        <taxon>Candidatus Methanocomedenaceae</taxon>
        <taxon>Candidatus Methanomarinus</taxon>
    </lineage>
</organism>
<reference evidence="1" key="1">
    <citation type="submission" date="2018-09" db="EMBL/GenBank/DDBJ databases">
        <title>A genomic encyclopedia of anaerobic methanotrophic archaea.</title>
        <authorList>
            <person name="Skennerton C.T."/>
            <person name="Chadwick G.L."/>
            <person name="Laso-Perez R."/>
            <person name="Leu A.O."/>
            <person name="Speth D.R."/>
            <person name="Yu H."/>
            <person name="Morgan-Lang C."/>
            <person name="Hatzenpichler R."/>
            <person name="Goudeau D."/>
            <person name="Malmstrom R."/>
            <person name="Woyke T."/>
            <person name="Hallam S."/>
            <person name="Tyson G.W."/>
            <person name="Wegener G."/>
            <person name="Boetius A."/>
            <person name="Orphan V.J."/>
        </authorList>
    </citation>
    <scope>NUCLEOTIDE SEQUENCE</scope>
    <source>
        <strain evidence="1">CONS3730D10UFb2</strain>
    </source>
</reference>
<comment type="caution">
    <text evidence="1">The sequence shown here is derived from an EMBL/GenBank/DDBJ whole genome shotgun (WGS) entry which is preliminary data.</text>
</comment>
<name>A0AC61S9N9_9EURY</name>
<gene>
    <name evidence="1" type="ORF">C5S46_05655</name>
</gene>
<evidence type="ECO:0000313" key="1">
    <source>
        <dbReference type="EMBL" id="TKY91467.1"/>
    </source>
</evidence>
<dbReference type="EMBL" id="QYBA01000190">
    <property type="protein sequence ID" value="TKY91467.1"/>
    <property type="molecule type" value="Genomic_DNA"/>
</dbReference>